<dbReference type="Proteomes" id="UP001596053">
    <property type="component" value="Unassembled WGS sequence"/>
</dbReference>
<sequence length="584" mass="62898">MSARDDDLRIRPGRIRSGGQNAGKAKSFVGQVMRAAKKAGHSGRRFTASGGGRSTFGRGRVAAVAATLRSPSRRVLVKTRIARHRGAAFRSAPLATHVRYLQRDGVSRDGSSGALFDAERNGVDGNAFADRCEGDRHHFRFIVSPEDAERMQDLRAFTRDLMSDAERDLGTRLDWVAVEHHNTDNPHVHILVRGRTETGDDLVISRDYLTRGLRGRAEQLVSLELGPRTEQEIGAALAREVSAERWTGLDHALRSQADRDGGVVDLRPGSPADADPSLRGLMIGRAQHLERLGVASPTGPAQWSLAPGAENTLRALGERGDVIRTVHRALARGGREPAVADFAIHGEVAQPGVLGRLADRGLHDELSGSAYVVIEGVDGRSHHLRFASLEATGDAEPGAIVEARSFEGADGKRRLTLSVRSDLSLTEQVTAAGATWLDRQLVAREPAPLAGSGFGAEVQSALEARAEHLAGEGLARRQGQRMVMARDLLDTLQRRELDAAASRLSAETGLPHRPGAAGDHVGGIYRQRITLSSGRFAMIDNGLGFELVPWKPALERQLGQQVQGVMLPGSGVDWSHGRTRGLTL</sequence>
<evidence type="ECO:0000313" key="3">
    <source>
        <dbReference type="Proteomes" id="UP001596053"/>
    </source>
</evidence>
<dbReference type="Pfam" id="PF11843">
    <property type="entry name" value="DUF3363"/>
    <property type="match status" value="1"/>
</dbReference>
<evidence type="ECO:0000313" key="2">
    <source>
        <dbReference type="EMBL" id="MFC5422883.1"/>
    </source>
</evidence>
<protein>
    <submittedName>
        <fullName evidence="2">Relaxase/mobilization nuclease domain-containing protein</fullName>
    </submittedName>
</protein>
<keyword evidence="3" id="KW-1185">Reference proteome</keyword>
<evidence type="ECO:0000256" key="1">
    <source>
        <dbReference type="SAM" id="MobiDB-lite"/>
    </source>
</evidence>
<feature type="compositionally biased region" description="Basic and acidic residues" evidence="1">
    <location>
        <begin position="1"/>
        <end position="10"/>
    </location>
</feature>
<proteinExistence type="predicted"/>
<dbReference type="RefSeq" id="WP_377801108.1">
    <property type="nucleotide sequence ID" value="NZ_JBHSLW010000052.1"/>
</dbReference>
<accession>A0ABW0J0Q4</accession>
<name>A0ABW0J0Q4_9HYPH</name>
<dbReference type="InterPro" id="IPR021795">
    <property type="entry name" value="DUF3363"/>
</dbReference>
<gene>
    <name evidence="2" type="ORF">ACFPOB_25320</name>
</gene>
<organism evidence="2 3">
    <name type="scientific">Bosea eneae</name>
    <dbReference type="NCBI Taxonomy" id="151454"/>
    <lineage>
        <taxon>Bacteria</taxon>
        <taxon>Pseudomonadati</taxon>
        <taxon>Pseudomonadota</taxon>
        <taxon>Alphaproteobacteria</taxon>
        <taxon>Hyphomicrobiales</taxon>
        <taxon>Boseaceae</taxon>
        <taxon>Bosea</taxon>
    </lineage>
</organism>
<comment type="caution">
    <text evidence="2">The sequence shown here is derived from an EMBL/GenBank/DDBJ whole genome shotgun (WGS) entry which is preliminary data.</text>
</comment>
<reference evidence="3" key="1">
    <citation type="journal article" date="2019" name="Int. J. Syst. Evol. Microbiol.">
        <title>The Global Catalogue of Microorganisms (GCM) 10K type strain sequencing project: providing services to taxonomists for standard genome sequencing and annotation.</title>
        <authorList>
            <consortium name="The Broad Institute Genomics Platform"/>
            <consortium name="The Broad Institute Genome Sequencing Center for Infectious Disease"/>
            <person name="Wu L."/>
            <person name="Ma J."/>
        </authorList>
    </citation>
    <scope>NUCLEOTIDE SEQUENCE [LARGE SCALE GENOMIC DNA]</scope>
    <source>
        <strain evidence="3">NCAIM B.01391</strain>
    </source>
</reference>
<dbReference type="EMBL" id="JBHSLW010000052">
    <property type="protein sequence ID" value="MFC5422883.1"/>
    <property type="molecule type" value="Genomic_DNA"/>
</dbReference>
<feature type="region of interest" description="Disordered" evidence="1">
    <location>
        <begin position="1"/>
        <end position="25"/>
    </location>
</feature>